<evidence type="ECO:0000313" key="8">
    <source>
        <dbReference type="EMBL" id="SEG06700.1"/>
    </source>
</evidence>
<reference evidence="8 9" key="1">
    <citation type="submission" date="2016-10" db="EMBL/GenBank/DDBJ databases">
        <authorList>
            <person name="de Groot N.N."/>
        </authorList>
    </citation>
    <scope>NUCLEOTIDE SEQUENCE [LARGE SCALE GENOMIC DNA]</scope>
    <source>
        <strain evidence="8 9">DSM 26915</strain>
    </source>
</reference>
<name>A0A1H5X5M3_9RHOB</name>
<keyword evidence="2" id="KW-0328">Glycosyltransferase</keyword>
<protein>
    <submittedName>
        <fullName evidence="8">Glycosyltransferase, catalytic subunit of cellulose synthase and poly-beta-1,6-N-acetylglucosamine synthase</fullName>
    </submittedName>
</protein>
<dbReference type="InterPro" id="IPR029044">
    <property type="entry name" value="Nucleotide-diphossugar_trans"/>
</dbReference>
<proteinExistence type="inferred from homology"/>
<keyword evidence="3 8" id="KW-0808">Transferase</keyword>
<accession>A0A1H5X5M3</accession>
<keyword evidence="5" id="KW-1133">Transmembrane helix</keyword>
<dbReference type="Pfam" id="PF13632">
    <property type="entry name" value="Glyco_trans_2_3"/>
    <property type="match status" value="1"/>
</dbReference>
<dbReference type="GO" id="GO:0016757">
    <property type="term" value="F:glycosyltransferase activity"/>
    <property type="evidence" value="ECO:0007669"/>
    <property type="project" value="UniProtKB-KW"/>
</dbReference>
<feature type="domain" description="Type II secretion system protein GspE N-terminal" evidence="6">
    <location>
        <begin position="79"/>
        <end position="160"/>
    </location>
</feature>
<dbReference type="Proteomes" id="UP000236752">
    <property type="component" value="Unassembled WGS sequence"/>
</dbReference>
<evidence type="ECO:0000259" key="7">
    <source>
        <dbReference type="Pfam" id="PF13632"/>
    </source>
</evidence>
<dbReference type="RefSeq" id="WP_200813187.1">
    <property type="nucleotide sequence ID" value="NZ_FNUZ01000002.1"/>
</dbReference>
<dbReference type="InterPro" id="IPR007831">
    <property type="entry name" value="T2SS_GspE_N"/>
</dbReference>
<feature type="domain" description="Glycosyltransferase 2-like" evidence="7">
    <location>
        <begin position="339"/>
        <end position="530"/>
    </location>
</feature>
<dbReference type="InterPro" id="IPR037257">
    <property type="entry name" value="T2SS_E_N_sf"/>
</dbReference>
<dbReference type="EMBL" id="FNUZ01000002">
    <property type="protein sequence ID" value="SEG06700.1"/>
    <property type="molecule type" value="Genomic_DNA"/>
</dbReference>
<feature type="transmembrane region" description="Helical" evidence="5">
    <location>
        <begin position="505"/>
        <end position="529"/>
    </location>
</feature>
<dbReference type="InterPro" id="IPR001173">
    <property type="entry name" value="Glyco_trans_2-like"/>
</dbReference>
<keyword evidence="5" id="KW-0472">Membrane</keyword>
<evidence type="ECO:0000313" key="9">
    <source>
        <dbReference type="Proteomes" id="UP000236752"/>
    </source>
</evidence>
<evidence type="ECO:0000256" key="1">
    <source>
        <dbReference type="ARBA" id="ARBA00006739"/>
    </source>
</evidence>
<keyword evidence="5" id="KW-0812">Transmembrane</keyword>
<sequence length="626" mass="69383">MSVDQFDQPPKARDFVADKGRRQRRPFSKVLIENGAVPKTKVLDAMVTARDCGVTLDRVAVAENLATSKKVLGLTARNFGIKPLDTKAFPADPAIGGLLSPETCLTFGVVPWAYQDGLLIVAASSPFGYDACRPLLEKKGIAPAMALATEEDIEGLIIQRHGAALAERAETHVPQDLSCRDFAMTSPLSIAIASAFACLNILSLFLYPQLYFASLVSIAVGALAVTQVFRIIVALKSPKFQHETAPRRLGERPVVSVLVPLFDEDAIANSLVNRLKRLDYPKACLDVLLILEKSDQKTHDMLAQSDLPGWMRIVTVPEGTVQTKPRALNYALNYARGEIIGVLDAEDAPAADQITRIVDRFARSPPEVACLQGILDYYNPTANWLSRCFTIEYATWFRLLLPGVASAGFAVPLGGTTVYFRRAALEHVGCWDAHNVTEDADLGIRLARYGYRTEMVGTVTLEEANNRPWPWIKQRSRWLKGYLQTWLVHSRNPKRLLRELGLKRFLGFHALFLCSSLQFLLMPVLWSFWLVVAGLPHPLDGFLTPDVRYGLTALFLSSEALSVTIGAFALARSPHKTLMPWVPSLLLYFPLGCIAAYKALWELVRKPFFWDKTAHGTSQPQSDTHV</sequence>
<feature type="transmembrane region" description="Helical" evidence="5">
    <location>
        <begin position="212"/>
        <end position="233"/>
    </location>
</feature>
<dbReference type="SUPFAM" id="SSF160246">
    <property type="entry name" value="EspE N-terminal domain-like"/>
    <property type="match status" value="1"/>
</dbReference>
<feature type="transmembrane region" description="Helical" evidence="5">
    <location>
        <begin position="188"/>
        <end position="206"/>
    </location>
</feature>
<feature type="transmembrane region" description="Helical" evidence="5">
    <location>
        <begin position="549"/>
        <end position="571"/>
    </location>
</feature>
<dbReference type="PANTHER" id="PTHR43630:SF1">
    <property type="entry name" value="POLY-BETA-1,6-N-ACETYL-D-GLUCOSAMINE SYNTHASE"/>
    <property type="match status" value="1"/>
</dbReference>
<dbReference type="Gene3D" id="3.90.550.10">
    <property type="entry name" value="Spore Coat Polysaccharide Biosynthesis Protein SpsA, Chain A"/>
    <property type="match status" value="1"/>
</dbReference>
<gene>
    <name evidence="8" type="ORF">SAMN04488045_1716</name>
</gene>
<evidence type="ECO:0000256" key="2">
    <source>
        <dbReference type="ARBA" id="ARBA00022676"/>
    </source>
</evidence>
<feature type="region of interest" description="Disordered" evidence="4">
    <location>
        <begin position="1"/>
        <end position="21"/>
    </location>
</feature>
<feature type="transmembrane region" description="Helical" evidence="5">
    <location>
        <begin position="578"/>
        <end position="600"/>
    </location>
</feature>
<keyword evidence="9" id="KW-1185">Reference proteome</keyword>
<dbReference type="SUPFAM" id="SSF53448">
    <property type="entry name" value="Nucleotide-diphospho-sugar transferases"/>
    <property type="match status" value="1"/>
</dbReference>
<comment type="similarity">
    <text evidence="1">Belongs to the glycosyltransferase 2 family.</text>
</comment>
<evidence type="ECO:0000256" key="4">
    <source>
        <dbReference type="SAM" id="MobiDB-lite"/>
    </source>
</evidence>
<dbReference type="AlphaFoldDB" id="A0A1H5X5M3"/>
<feature type="compositionally biased region" description="Basic and acidic residues" evidence="4">
    <location>
        <begin position="10"/>
        <end position="20"/>
    </location>
</feature>
<evidence type="ECO:0000256" key="3">
    <source>
        <dbReference type="ARBA" id="ARBA00022679"/>
    </source>
</evidence>
<evidence type="ECO:0000259" key="6">
    <source>
        <dbReference type="Pfam" id="PF05157"/>
    </source>
</evidence>
<organism evidence="8 9">
    <name type="scientific">Thalassococcus halodurans</name>
    <dbReference type="NCBI Taxonomy" id="373675"/>
    <lineage>
        <taxon>Bacteria</taxon>
        <taxon>Pseudomonadati</taxon>
        <taxon>Pseudomonadota</taxon>
        <taxon>Alphaproteobacteria</taxon>
        <taxon>Rhodobacterales</taxon>
        <taxon>Roseobacteraceae</taxon>
        <taxon>Thalassococcus</taxon>
    </lineage>
</organism>
<dbReference type="PANTHER" id="PTHR43630">
    <property type="entry name" value="POLY-BETA-1,6-N-ACETYL-D-GLUCOSAMINE SYNTHASE"/>
    <property type="match status" value="1"/>
</dbReference>
<evidence type="ECO:0000256" key="5">
    <source>
        <dbReference type="SAM" id="Phobius"/>
    </source>
</evidence>
<dbReference type="Pfam" id="PF05157">
    <property type="entry name" value="MshEN"/>
    <property type="match status" value="1"/>
</dbReference>